<dbReference type="WBParaSite" id="maker-unitig_30238-snap-gene-0.2-mRNA-1">
    <property type="protein sequence ID" value="maker-unitig_30238-snap-gene-0.2-mRNA-1"/>
    <property type="gene ID" value="maker-unitig_30238-snap-gene-0.2"/>
</dbReference>
<feature type="region of interest" description="Disordered" evidence="1">
    <location>
        <begin position="373"/>
        <end position="393"/>
    </location>
</feature>
<name>A0A1I8FD88_9PLAT</name>
<proteinExistence type="predicted"/>
<organism evidence="3 4">
    <name type="scientific">Macrostomum lignano</name>
    <dbReference type="NCBI Taxonomy" id="282301"/>
    <lineage>
        <taxon>Eukaryota</taxon>
        <taxon>Metazoa</taxon>
        <taxon>Spiralia</taxon>
        <taxon>Lophotrochozoa</taxon>
        <taxon>Platyhelminthes</taxon>
        <taxon>Rhabditophora</taxon>
        <taxon>Macrostomorpha</taxon>
        <taxon>Macrostomida</taxon>
        <taxon>Macrostomidae</taxon>
        <taxon>Macrostomum</taxon>
    </lineage>
</organism>
<reference evidence="4" key="1">
    <citation type="submission" date="2016-11" db="UniProtKB">
        <authorList>
            <consortium name="WormBaseParasite"/>
        </authorList>
    </citation>
    <scope>IDENTIFICATION</scope>
</reference>
<evidence type="ECO:0000313" key="3">
    <source>
        <dbReference type="Proteomes" id="UP000095280"/>
    </source>
</evidence>
<keyword evidence="3" id="KW-1185">Reference proteome</keyword>
<dbReference type="Proteomes" id="UP000095280">
    <property type="component" value="Unplaced"/>
</dbReference>
<evidence type="ECO:0000256" key="1">
    <source>
        <dbReference type="SAM" id="MobiDB-lite"/>
    </source>
</evidence>
<feature type="signal peptide" evidence="2">
    <location>
        <begin position="1"/>
        <end position="21"/>
    </location>
</feature>
<keyword evidence="2" id="KW-0732">Signal</keyword>
<evidence type="ECO:0000313" key="4">
    <source>
        <dbReference type="WBParaSite" id="maker-unitig_30238-snap-gene-0.2-mRNA-1"/>
    </source>
</evidence>
<sequence>MTTAWGICTLWSSWLLSASFAELLNRIIAIHTSAASELSTVQSACLLSSYVQAKPLEELTATVQLRLDEIAQVCLDSARQNAQLAVALNGFSIPSESPTTRSLPLRCGILTRHLLARCILDTLVHKFDFNHSLQLDDFDENSFIDRVLFTGTGCPLSRRPFSAAWPPVWPRRRHGRPHAGIIRGARAHTWPHDSGAHMNSDRRDRQRDLATLLGTAAAPRARGGGLDYNELHSLLVCCFPTRRRVLTWTGTHSNLRQPRSKAQQLRQFCSVTARRRRPRQRLCQDTRPSCSAIAEACDAAKSEARRRIRPVGEADNSDDSAAASCYSSAAKQQPCTLSALCSGIARFATLRVVQGLDPTCLATEEWIRTMGSRTVPRARPSPSNRAGWLRTVA</sequence>
<protein>
    <submittedName>
        <fullName evidence="4">Uncharacterized protein</fullName>
    </submittedName>
</protein>
<evidence type="ECO:0000256" key="2">
    <source>
        <dbReference type="SAM" id="SignalP"/>
    </source>
</evidence>
<feature type="chain" id="PRO_5009318673" evidence="2">
    <location>
        <begin position="22"/>
        <end position="393"/>
    </location>
</feature>
<dbReference type="AlphaFoldDB" id="A0A1I8FD88"/>
<accession>A0A1I8FD88</accession>